<feature type="transmembrane region" description="Helical" evidence="24">
    <location>
        <begin position="222"/>
        <end position="244"/>
    </location>
</feature>
<dbReference type="GO" id="GO:0005886">
    <property type="term" value="C:plasma membrane"/>
    <property type="evidence" value="ECO:0007669"/>
    <property type="project" value="UniProtKB-SubCell"/>
</dbReference>
<dbReference type="Gene3D" id="3.40.50.720">
    <property type="entry name" value="NAD(P)-binding Rossmann-like Domain"/>
    <property type="match status" value="2"/>
</dbReference>
<feature type="transmembrane region" description="Helical" evidence="24">
    <location>
        <begin position="149"/>
        <end position="177"/>
    </location>
</feature>
<evidence type="ECO:0000256" key="1">
    <source>
        <dbReference type="ARBA" id="ARBA00004292"/>
    </source>
</evidence>
<dbReference type="InterPro" id="IPR034300">
    <property type="entry name" value="PNTB-like"/>
</dbReference>
<evidence type="ECO:0000256" key="3">
    <source>
        <dbReference type="ARBA" id="ARBA00005624"/>
    </source>
</evidence>
<proteinExistence type="inferred from homology"/>
<feature type="transmembrane region" description="Helical" evidence="24">
    <location>
        <begin position="964"/>
        <end position="983"/>
    </location>
</feature>
<dbReference type="InterPro" id="IPR026255">
    <property type="entry name" value="NADP_transhyd_a"/>
</dbReference>
<feature type="transmembrane region" description="Helical" evidence="24">
    <location>
        <begin position="1041"/>
        <end position="1064"/>
    </location>
</feature>
<evidence type="ECO:0000256" key="10">
    <source>
        <dbReference type="ARBA" id="ARBA00022792"/>
    </source>
</evidence>
<keyword evidence="15" id="KW-0007">Acetylation</keyword>
<dbReference type="InterPro" id="IPR007698">
    <property type="entry name" value="AlaDH/PNT_NAD(H)-bd"/>
</dbReference>
<feature type="transmembrane region" description="Helical" evidence="24">
    <location>
        <begin position="23"/>
        <end position="44"/>
    </location>
</feature>
<evidence type="ECO:0000256" key="21">
    <source>
        <dbReference type="ARBA" id="ARBA00061558"/>
    </source>
</evidence>
<dbReference type="AlphaFoldDB" id="A0A7S3L398"/>
<feature type="domain" description="Alanine dehydrogenase/pyridine nucleotide transhydrogenase NAD(H)-binding" evidence="25">
    <location>
        <begin position="701"/>
        <end position="865"/>
    </location>
</feature>
<dbReference type="GO" id="GO:0006740">
    <property type="term" value="P:NADPH regeneration"/>
    <property type="evidence" value="ECO:0007669"/>
    <property type="project" value="TreeGrafter"/>
</dbReference>
<keyword evidence="13" id="KW-1278">Translocase</keyword>
<evidence type="ECO:0000256" key="12">
    <source>
        <dbReference type="ARBA" id="ARBA00022946"/>
    </source>
</evidence>
<feature type="transmembrane region" description="Helical" evidence="24">
    <location>
        <begin position="109"/>
        <end position="129"/>
    </location>
</feature>
<dbReference type="SUPFAM" id="SSF52283">
    <property type="entry name" value="Formate/glycerate dehydrogenase catalytic domain-like"/>
    <property type="match status" value="1"/>
</dbReference>
<keyword evidence="16" id="KW-0520">NAD</keyword>
<dbReference type="GO" id="GO:0050661">
    <property type="term" value="F:NADP binding"/>
    <property type="evidence" value="ECO:0007669"/>
    <property type="project" value="TreeGrafter"/>
</dbReference>
<feature type="transmembrane region" description="Helical" evidence="24">
    <location>
        <begin position="198"/>
        <end position="216"/>
    </location>
</feature>
<keyword evidence="14 24" id="KW-1133">Transmembrane helix</keyword>
<dbReference type="EMBL" id="HBIM01008927">
    <property type="protein sequence ID" value="CAE0410002.1"/>
    <property type="molecule type" value="Transcribed_RNA"/>
</dbReference>
<evidence type="ECO:0000256" key="16">
    <source>
        <dbReference type="ARBA" id="ARBA00023027"/>
    </source>
</evidence>
<name>A0A7S3L398_9STRA</name>
<dbReference type="CDD" id="cd05304">
    <property type="entry name" value="Rubrum_tdh"/>
    <property type="match status" value="1"/>
</dbReference>
<dbReference type="FunFam" id="3.40.50.1220:FF:000002">
    <property type="entry name" value="NAD(P) transhydrogenase subunit beta"/>
    <property type="match status" value="1"/>
</dbReference>
<keyword evidence="17" id="KW-0496">Mitochondrion</keyword>
<keyword evidence="12" id="KW-0809">Transit peptide</keyword>
<dbReference type="Pfam" id="PF12769">
    <property type="entry name" value="PNTB_4TM"/>
    <property type="match status" value="1"/>
</dbReference>
<dbReference type="Pfam" id="PF05222">
    <property type="entry name" value="AlaDh_PNT_N"/>
    <property type="match status" value="1"/>
</dbReference>
<dbReference type="SMART" id="SM01002">
    <property type="entry name" value="AlaDh_PNT_C"/>
    <property type="match status" value="1"/>
</dbReference>
<evidence type="ECO:0000256" key="6">
    <source>
        <dbReference type="ARBA" id="ARBA00022475"/>
    </source>
</evidence>
<comment type="similarity">
    <text evidence="21">In the C-terminal section; belongs to the PNT beta subunit family.</text>
</comment>
<dbReference type="Gene3D" id="3.40.50.1220">
    <property type="entry name" value="TPP-binding domain"/>
    <property type="match status" value="1"/>
</dbReference>
<evidence type="ECO:0000256" key="20">
    <source>
        <dbReference type="ARBA" id="ARBA00054910"/>
    </source>
</evidence>
<comment type="function">
    <text evidence="20">The transhydrogenation between NADH and NADP is coupled to respiration and ATP hydrolysis and functions as a proton pump across the membrane. May play a role in reactive oxygen species (ROS) detoxification in the adrenal gland.</text>
</comment>
<sequence length="1073" mass="114284">MADKYQVQNLVFSADDPIWIDDVWVDTVVVVGLTCFILCLMGLSKVSTSKMGMLYGIAGMSALIAAYWVDTTYTYDDGPWLIAASMGPGALLGIWSAQAVAMTSLPEMVGMYNGFGGLAAALTGYGLYLDPTATYLVREGEKQIDQTDPMLWVQAIALILSVVIGMMTFTGSCIAVLKLRGTLASKPRVIPFRALNSLLMFAIMAVFGALTFVEGWNDRTLGLTYLCIVGFVAAAYGVISVIAIGGGDMPCAISFLNSLSGFSTSAAGFMLSNKALVVAGAFVGCSGIILTLVMCYAMNRSISNVLLGGFGDGASPAKKAPKEGADEPQGTVTEMSAEDVVEKLTSAKSVIIVPGYGMAVAKAQHSIKELTDRLRKRGIQVRFAIHPVAGRMPGHMNVLLAEANVPYDITLSMDDINHDFPETDAVLILGGNDIVNPAAQDDPDSPIAGMPVLEVWKAKQSIVMKRSLNVGYAGIDNPLFLKPNNGMYLGDAKKSCDKLVALLGVGGDNKDMKEAKAKDVEAPTPKESEEDKFRAQIPQLLKSTYVKLGVIEEVDLSERKVAVVPEGAKRLLKAGIQVIVQSGAGVGADFSDDQYELAGCTILPTAQDVFDAADVIVKIREPTMNPQAEKHEIDMMGKGKSLISFLGPRTDKGKELMDKAKKAGVNLLAVDAIPRISRAQSLDVLSSQAKIAGYRAVVEAANVYQRFLNGEVTAAGSFQPSKIMVIGAGVAGLAAIGTGKNMGAIVRAFDTRLETKEQVESLGGEFLVLDFDEDGGDNAGYAKVMSDDFIKKEMEMFKEQAKDVDIIITTAAIPGRRAPILIKEEAVNEMKVGSVIVDLAGSSGGNCALTRPGETYVHNGVTIIGSDMSNQAMAWQASTMFSNNIVNLFGILCKDKKFTVDMNDQVVRGMTCVLDEEITFPPPDSVTATSAAPKKSSPAMQLAQAKEPSVFEQRIFDLAPLSEFLLLAFVGFFFGIVASYAPVTFAQQLGYFILAGFLGYYLIWNVEPALFSPLMSTSNALSGVVILAGILMCSMEKGSPTSVLGCVATGVAAINVFGGFAVSYRMLLMFKKA</sequence>
<keyword evidence="6" id="KW-1003">Cell membrane</keyword>
<evidence type="ECO:0000256" key="15">
    <source>
        <dbReference type="ARBA" id="ARBA00022990"/>
    </source>
</evidence>
<dbReference type="PANTHER" id="PTHR10160:SF19">
    <property type="entry name" value="PROTON-TRANSLOCATING NAD(P)(+) TRANSHYDROGENASE"/>
    <property type="match status" value="1"/>
</dbReference>
<keyword evidence="8 24" id="KW-0812">Transmembrane</keyword>
<feature type="transmembrane region" description="Helical" evidence="24">
    <location>
        <begin position="989"/>
        <end position="1006"/>
    </location>
</feature>
<comment type="subcellular location">
    <subcellularLocation>
        <location evidence="2">Cell inner membrane</location>
        <topology evidence="2">Multi-pass membrane protein</topology>
    </subcellularLocation>
    <subcellularLocation>
        <location evidence="1">Mitochondrion inner membrane</location>
        <topology evidence="1">Multi-pass membrane protein</topology>
        <orientation evidence="1">Matrix side</orientation>
    </subcellularLocation>
</comment>
<dbReference type="FunFam" id="3.40.50.720:FF:000028">
    <property type="entry name" value="NAD(P) transhydrogenase subunit alpha"/>
    <property type="match status" value="1"/>
</dbReference>
<gene>
    <name evidence="27" type="ORF">ACOF00016_LOCUS7563</name>
</gene>
<comment type="catalytic activity">
    <reaction evidence="19">
        <text>NAD(+) + NADPH + H(+)(in) = NADH + NADP(+) + H(+)(out)</text>
        <dbReference type="Rhea" id="RHEA:47992"/>
        <dbReference type="ChEBI" id="CHEBI:15378"/>
        <dbReference type="ChEBI" id="CHEBI:57540"/>
        <dbReference type="ChEBI" id="CHEBI:57783"/>
        <dbReference type="ChEBI" id="CHEBI:57945"/>
        <dbReference type="ChEBI" id="CHEBI:58349"/>
        <dbReference type="EC" id="7.1.1.1"/>
    </reaction>
</comment>
<dbReference type="SUPFAM" id="SSF51735">
    <property type="entry name" value="NAD(P)-binding Rossmann-fold domains"/>
    <property type="match status" value="1"/>
</dbReference>
<keyword evidence="7" id="KW-0997">Cell inner membrane</keyword>
<organism evidence="27">
    <name type="scientific">Amphora coffeiformis</name>
    <dbReference type="NCBI Taxonomy" id="265554"/>
    <lineage>
        <taxon>Eukaryota</taxon>
        <taxon>Sar</taxon>
        <taxon>Stramenopiles</taxon>
        <taxon>Ochrophyta</taxon>
        <taxon>Bacillariophyta</taxon>
        <taxon>Bacillariophyceae</taxon>
        <taxon>Bacillariophycidae</taxon>
        <taxon>Thalassiophysales</taxon>
        <taxon>Catenulaceae</taxon>
        <taxon>Amphora</taxon>
    </lineage>
</organism>
<dbReference type="NCBIfam" id="NF006942">
    <property type="entry name" value="PRK09424.1"/>
    <property type="match status" value="1"/>
</dbReference>
<keyword evidence="9" id="KW-0547">Nucleotide-binding</keyword>
<dbReference type="EC" id="7.1.1.1" evidence="5"/>
<evidence type="ECO:0000256" key="24">
    <source>
        <dbReference type="SAM" id="Phobius"/>
    </source>
</evidence>
<evidence type="ECO:0000256" key="13">
    <source>
        <dbReference type="ARBA" id="ARBA00022967"/>
    </source>
</evidence>
<dbReference type="GO" id="GO:0008750">
    <property type="term" value="F:proton-translocating NAD(P)+ transhydrogenase activity"/>
    <property type="evidence" value="ECO:0007669"/>
    <property type="project" value="UniProtKB-EC"/>
</dbReference>
<comment type="similarity">
    <text evidence="3">In the N-terminal section; belongs to the AlaDH/PNT family.</text>
</comment>
<keyword evidence="11" id="KW-0521">NADP</keyword>
<dbReference type="PANTHER" id="PTHR10160">
    <property type="entry name" value="NAD(P) TRANSHYDROGENASE"/>
    <property type="match status" value="1"/>
</dbReference>
<evidence type="ECO:0000256" key="2">
    <source>
        <dbReference type="ARBA" id="ARBA00004429"/>
    </source>
</evidence>
<evidence type="ECO:0000256" key="22">
    <source>
        <dbReference type="ARBA" id="ARBA00074145"/>
    </source>
</evidence>
<evidence type="ECO:0000256" key="17">
    <source>
        <dbReference type="ARBA" id="ARBA00023128"/>
    </source>
</evidence>
<evidence type="ECO:0000256" key="5">
    <source>
        <dbReference type="ARBA" id="ARBA00012943"/>
    </source>
</evidence>
<evidence type="ECO:0000256" key="18">
    <source>
        <dbReference type="ARBA" id="ARBA00023136"/>
    </source>
</evidence>
<evidence type="ECO:0000256" key="14">
    <source>
        <dbReference type="ARBA" id="ARBA00022989"/>
    </source>
</evidence>
<feature type="domain" description="Alanine dehydrogenase/pyridine nucleotide transhydrogenase N-terminal" evidence="26">
    <location>
        <begin position="549"/>
        <end position="692"/>
    </location>
</feature>
<feature type="transmembrane region" description="Helical" evidence="24">
    <location>
        <begin position="80"/>
        <end position="97"/>
    </location>
</feature>
<evidence type="ECO:0000256" key="11">
    <source>
        <dbReference type="ARBA" id="ARBA00022857"/>
    </source>
</evidence>
<dbReference type="InterPro" id="IPR036291">
    <property type="entry name" value="NAD(P)-bd_dom_sf"/>
</dbReference>
<evidence type="ECO:0000256" key="19">
    <source>
        <dbReference type="ARBA" id="ARBA00048202"/>
    </source>
</evidence>
<feature type="transmembrane region" description="Helical" evidence="24">
    <location>
        <begin position="51"/>
        <end position="68"/>
    </location>
</feature>
<dbReference type="Pfam" id="PF02233">
    <property type="entry name" value="PNTB"/>
    <property type="match status" value="1"/>
</dbReference>
<feature type="transmembrane region" description="Helical" evidence="24">
    <location>
        <begin position="277"/>
        <end position="297"/>
    </location>
</feature>
<protein>
    <recommendedName>
        <fullName evidence="22">NAD(P) transhydrogenase, mitochondrial</fullName>
        <ecNumber evidence="5">7.1.1.1</ecNumber>
    </recommendedName>
    <alternativeName>
        <fullName evidence="23">Nicotinamide nucleotide transhydrogenase</fullName>
    </alternativeName>
</protein>
<evidence type="ECO:0000256" key="23">
    <source>
        <dbReference type="ARBA" id="ARBA00079255"/>
    </source>
</evidence>
<evidence type="ECO:0000256" key="9">
    <source>
        <dbReference type="ARBA" id="ARBA00022741"/>
    </source>
</evidence>
<accession>A0A7S3L398</accession>
<dbReference type="InterPro" id="IPR024605">
    <property type="entry name" value="NADP_transhyd_a_C"/>
</dbReference>
<keyword evidence="10" id="KW-0999">Mitochondrion inner membrane</keyword>
<evidence type="ECO:0000313" key="27">
    <source>
        <dbReference type="EMBL" id="CAE0410002.1"/>
    </source>
</evidence>
<dbReference type="NCBIfam" id="TIGR00561">
    <property type="entry name" value="pntA"/>
    <property type="match status" value="1"/>
</dbReference>
<dbReference type="SMART" id="SM01003">
    <property type="entry name" value="AlaDh_PNT_N"/>
    <property type="match status" value="1"/>
</dbReference>
<evidence type="ECO:0000256" key="7">
    <source>
        <dbReference type="ARBA" id="ARBA00022519"/>
    </source>
</evidence>
<keyword evidence="18 24" id="KW-0472">Membrane</keyword>
<reference evidence="27" key="1">
    <citation type="submission" date="2021-01" db="EMBL/GenBank/DDBJ databases">
        <authorList>
            <person name="Corre E."/>
            <person name="Pelletier E."/>
            <person name="Niang G."/>
            <person name="Scheremetjew M."/>
            <person name="Finn R."/>
            <person name="Kale V."/>
            <person name="Holt S."/>
            <person name="Cochrane G."/>
            <person name="Meng A."/>
            <person name="Brown T."/>
            <person name="Cohen L."/>
        </authorList>
    </citation>
    <scope>NUCLEOTIDE SEQUENCE</scope>
    <source>
        <strain evidence="27">CCMP127</strain>
    </source>
</reference>
<dbReference type="GO" id="GO:0005743">
    <property type="term" value="C:mitochondrial inner membrane"/>
    <property type="evidence" value="ECO:0007669"/>
    <property type="project" value="UniProtKB-SubCell"/>
</dbReference>
<evidence type="ECO:0000256" key="4">
    <source>
        <dbReference type="ARBA" id="ARBA00011738"/>
    </source>
</evidence>
<dbReference type="InterPro" id="IPR029035">
    <property type="entry name" value="DHS-like_NAD/FAD-binding_dom"/>
</dbReference>
<evidence type="ECO:0000259" key="25">
    <source>
        <dbReference type="SMART" id="SM01002"/>
    </source>
</evidence>
<evidence type="ECO:0000256" key="8">
    <source>
        <dbReference type="ARBA" id="ARBA00022692"/>
    </source>
</evidence>
<dbReference type="SUPFAM" id="SSF52467">
    <property type="entry name" value="DHS-like NAD/FAD-binding domain"/>
    <property type="match status" value="1"/>
</dbReference>
<comment type="subunit">
    <text evidence="4">Homodimer.</text>
</comment>
<dbReference type="Pfam" id="PF01262">
    <property type="entry name" value="AlaDh_PNT_C"/>
    <property type="match status" value="1"/>
</dbReference>
<evidence type="ECO:0000259" key="26">
    <source>
        <dbReference type="SMART" id="SM01003"/>
    </source>
</evidence>
<dbReference type="InterPro" id="IPR007886">
    <property type="entry name" value="AlaDH/PNT_N"/>
</dbReference>